<proteinExistence type="predicted"/>
<dbReference type="Proteomes" id="UP001497623">
    <property type="component" value="Unassembled WGS sequence"/>
</dbReference>
<accession>A0AAV2RDD4</accession>
<feature type="transmembrane region" description="Helical" evidence="1">
    <location>
        <begin position="81"/>
        <end position="100"/>
    </location>
</feature>
<evidence type="ECO:0000313" key="2">
    <source>
        <dbReference type="EMBL" id="CAL4121044.1"/>
    </source>
</evidence>
<evidence type="ECO:0000313" key="3">
    <source>
        <dbReference type="Proteomes" id="UP001497623"/>
    </source>
</evidence>
<evidence type="ECO:0000256" key="1">
    <source>
        <dbReference type="SAM" id="Phobius"/>
    </source>
</evidence>
<sequence>MTTNCSYSDTNIAAAVTETTTAATIATSATIVVAAATPITTATVTPTAAVTSITATGTAVAVETAVASTSSRTVSIYTKQILYSLFFLIVNINVILRNVMQAY</sequence>
<dbReference type="AlphaFoldDB" id="A0AAV2RDD4"/>
<protein>
    <submittedName>
        <fullName evidence="2">Uncharacterized protein</fullName>
    </submittedName>
</protein>
<gene>
    <name evidence="2" type="ORF">MNOR_LOCUS22258</name>
</gene>
<keyword evidence="1" id="KW-0812">Transmembrane</keyword>
<reference evidence="2 3" key="1">
    <citation type="submission" date="2024-05" db="EMBL/GenBank/DDBJ databases">
        <authorList>
            <person name="Wallberg A."/>
        </authorList>
    </citation>
    <scope>NUCLEOTIDE SEQUENCE [LARGE SCALE GENOMIC DNA]</scope>
</reference>
<keyword evidence="1" id="KW-1133">Transmembrane helix</keyword>
<dbReference type="EMBL" id="CAXKWB010018576">
    <property type="protein sequence ID" value="CAL4121044.1"/>
    <property type="molecule type" value="Genomic_DNA"/>
</dbReference>
<keyword evidence="3" id="KW-1185">Reference proteome</keyword>
<keyword evidence="1" id="KW-0472">Membrane</keyword>
<comment type="caution">
    <text evidence="2">The sequence shown here is derived from an EMBL/GenBank/DDBJ whole genome shotgun (WGS) entry which is preliminary data.</text>
</comment>
<organism evidence="2 3">
    <name type="scientific">Meganyctiphanes norvegica</name>
    <name type="common">Northern krill</name>
    <name type="synonym">Thysanopoda norvegica</name>
    <dbReference type="NCBI Taxonomy" id="48144"/>
    <lineage>
        <taxon>Eukaryota</taxon>
        <taxon>Metazoa</taxon>
        <taxon>Ecdysozoa</taxon>
        <taxon>Arthropoda</taxon>
        <taxon>Crustacea</taxon>
        <taxon>Multicrustacea</taxon>
        <taxon>Malacostraca</taxon>
        <taxon>Eumalacostraca</taxon>
        <taxon>Eucarida</taxon>
        <taxon>Euphausiacea</taxon>
        <taxon>Euphausiidae</taxon>
        <taxon>Meganyctiphanes</taxon>
    </lineage>
</organism>
<name>A0AAV2RDD4_MEGNR</name>